<dbReference type="NCBIfam" id="TIGR01541">
    <property type="entry name" value="tape_meas_lam_C"/>
    <property type="match status" value="1"/>
</dbReference>
<reference evidence="4 5" key="1">
    <citation type="submission" date="2015-04" db="EMBL/GenBank/DDBJ databases">
        <title>Genome sequence of Kerstersia gyiorum CG1.</title>
        <authorList>
            <person name="Greninger A.L."/>
            <person name="Kozyreva V."/>
            <person name="Chaturvedi V."/>
        </authorList>
    </citation>
    <scope>NUCLEOTIDE SEQUENCE [LARGE SCALE GENOMIC DNA]</scope>
    <source>
        <strain evidence="4 5">CG1</strain>
    </source>
</reference>
<dbReference type="Pfam" id="PF06791">
    <property type="entry name" value="TMP_2"/>
    <property type="match status" value="1"/>
</dbReference>
<feature type="domain" description="Bacteriophage tail tape measure N-terminal" evidence="2">
    <location>
        <begin position="119"/>
        <end position="321"/>
    </location>
</feature>
<feature type="coiled-coil region" evidence="1">
    <location>
        <begin position="593"/>
        <end position="674"/>
    </location>
</feature>
<evidence type="ECO:0000256" key="1">
    <source>
        <dbReference type="SAM" id="Coils"/>
    </source>
</evidence>
<protein>
    <recommendedName>
        <fullName evidence="6">Lambda family phage tail tape measure protein</fullName>
    </recommendedName>
</protein>
<dbReference type="InterPro" id="IPR009628">
    <property type="entry name" value="Phage_tape_measure_N"/>
</dbReference>
<dbReference type="AlphaFoldDB" id="A0A171KSH6"/>
<dbReference type="STRING" id="206506.AAV32_09750"/>
<evidence type="ECO:0000313" key="5">
    <source>
        <dbReference type="Proteomes" id="UP000078084"/>
    </source>
</evidence>
<dbReference type="Pfam" id="PF24622">
    <property type="entry name" value="TMP_4"/>
    <property type="match status" value="1"/>
</dbReference>
<evidence type="ECO:0008006" key="6">
    <source>
        <dbReference type="Google" id="ProtNLM"/>
    </source>
</evidence>
<gene>
    <name evidence="4" type="ORF">AAV32_09750</name>
</gene>
<comment type="caution">
    <text evidence="4">The sequence shown here is derived from an EMBL/GenBank/DDBJ whole genome shotgun (WGS) entry which is preliminary data.</text>
</comment>
<dbReference type="InterPro" id="IPR006431">
    <property type="entry name" value="Phage_tape_meas_C"/>
</dbReference>
<dbReference type="Proteomes" id="UP000078084">
    <property type="component" value="Unassembled WGS sequence"/>
</dbReference>
<keyword evidence="5" id="KW-1185">Reference proteome</keyword>
<sequence>MASAYAGAFLWAIKMAEQIIGVARVDITADASSMEAAINTAKNSLSSMSNEAQAQYQKLSAAERRRIDSLVRQADTIGMTRAQQIAYSAALRTSGPILDEVTKKLISNGNAAKLSANEFNKYGLTAKMELAALRQVPAQITDIIVSLQGGQRPLTVLLQQGGQLKDVFGGVVPAAKALSSQLVGMITPLSVLAAGGVALFAAWYKGYTELDAARKQLAMTGDALGITENQVARLSLRLTELDGVTRGKAVSALTEIIKTGKITGSQLESVAEIAVRSNQILGREISETVDEFVRLAKEPTKASAELAKTYNHLTAETYLRIRALEEQGESEKAAALAQDELARVTNQRLTEVKDNLGILESAWNLVGRAAKWSWDNMLDIGRPDTLVEKIDQQIKVIQELKKRRDEAGGGRGVSEAIGVEHYVDPMLARRITEEEKALENLRHQLRAESGRRVLAANREYERQLAESRENYIADHLSRSEQRKKEVEEENRKWEKLSAGLEEGSKDYQRLYEAYKNSLKGIEEKYKEKSGGRPYRNDAATQLMQSLRQQEEVLKEQLTTSDKLGEKQKALVAFEQRIADIKAKDILTADEKSLLRDEESLRNQHQRLASLEEENRLKKRQEDIEKVLSDLRAQQSTTQIQFMRELASFGQGDRVRELNADLAKVEDRYRSLIESRRNSSQGLSDGDLAKIRGSLQSELDIVRWYHEKKLQYQQDWRLGAKDALKNYANEAADVFGSVSNLATQSFKGMEDALTTYVRTGKASFSDLANSIIDDMIRIMIQQSITGPLAMMFGGWLGGLGGASGSAVAGADLPGIGGSAGGLLDGIGFSSGGYTGSGGKHEPAGIVHKNEGVLNAEEIRAIGGEAGFNALRRAIRGRGHASGGMAGRPALPPMAASPRATGAVNVTVNVSGGGGAQVNAPAGWEDFAKEIGEFVDAKIRARETRSQMQGGLAWQARQGAFR</sequence>
<feature type="domain" description="Bacteriophage tail tape measure C-terminal" evidence="3">
    <location>
        <begin position="713"/>
        <end position="788"/>
    </location>
</feature>
<keyword evidence="1" id="KW-0175">Coiled coil</keyword>
<dbReference type="EMBL" id="LBNE01000005">
    <property type="protein sequence ID" value="KKO71843.1"/>
    <property type="molecule type" value="Genomic_DNA"/>
</dbReference>
<feature type="coiled-coil region" evidence="1">
    <location>
        <begin position="476"/>
        <end position="556"/>
    </location>
</feature>
<name>A0A171KSH6_9BURK</name>
<evidence type="ECO:0000259" key="2">
    <source>
        <dbReference type="Pfam" id="PF06791"/>
    </source>
</evidence>
<dbReference type="Pfam" id="PF09718">
    <property type="entry name" value="Tape_meas_lam_C"/>
    <property type="match status" value="1"/>
</dbReference>
<organism evidence="4 5">
    <name type="scientific">Kerstersia gyiorum</name>
    <dbReference type="NCBI Taxonomy" id="206506"/>
    <lineage>
        <taxon>Bacteria</taxon>
        <taxon>Pseudomonadati</taxon>
        <taxon>Pseudomonadota</taxon>
        <taxon>Betaproteobacteria</taxon>
        <taxon>Burkholderiales</taxon>
        <taxon>Alcaligenaceae</taxon>
        <taxon>Kerstersia</taxon>
    </lineage>
</organism>
<dbReference type="PATRIC" id="fig|206506.3.peg.2089"/>
<evidence type="ECO:0000313" key="4">
    <source>
        <dbReference type="EMBL" id="KKO71843.1"/>
    </source>
</evidence>
<accession>A0A171KSH6</accession>
<proteinExistence type="predicted"/>
<evidence type="ECO:0000259" key="3">
    <source>
        <dbReference type="Pfam" id="PF09718"/>
    </source>
</evidence>